<dbReference type="CDD" id="cd06558">
    <property type="entry name" value="crotonase-like"/>
    <property type="match status" value="1"/>
</dbReference>
<evidence type="ECO:0000256" key="3">
    <source>
        <dbReference type="SAM" id="MobiDB-lite"/>
    </source>
</evidence>
<dbReference type="Gene3D" id="3.90.226.10">
    <property type="entry name" value="2-enoyl-CoA Hydratase, Chain A, domain 1"/>
    <property type="match status" value="1"/>
</dbReference>
<dbReference type="RefSeq" id="WP_311727881.1">
    <property type="nucleotide sequence ID" value="NZ_JAVRFD010000019.1"/>
</dbReference>
<dbReference type="Pfam" id="PF00378">
    <property type="entry name" value="ECH_1"/>
    <property type="match status" value="1"/>
</dbReference>
<dbReference type="PANTHER" id="PTHR43459:SF1">
    <property type="entry name" value="EG:BACN32G11.4 PROTEIN"/>
    <property type="match status" value="1"/>
</dbReference>
<evidence type="ECO:0000313" key="5">
    <source>
        <dbReference type="Proteomes" id="UP001180754"/>
    </source>
</evidence>
<dbReference type="Gene3D" id="1.10.12.10">
    <property type="entry name" value="Lyase 2-enoyl-coa Hydratase, Chain A, domain 2"/>
    <property type="match status" value="1"/>
</dbReference>
<keyword evidence="5" id="KW-1185">Reference proteome</keyword>
<feature type="region of interest" description="Disordered" evidence="3">
    <location>
        <begin position="257"/>
        <end position="283"/>
    </location>
</feature>
<dbReference type="PROSITE" id="PS00166">
    <property type="entry name" value="ENOYL_COA_HYDRATASE"/>
    <property type="match status" value="1"/>
</dbReference>
<evidence type="ECO:0000256" key="1">
    <source>
        <dbReference type="ARBA" id="ARBA00005254"/>
    </source>
</evidence>
<proteinExistence type="inferred from homology"/>
<protein>
    <submittedName>
        <fullName evidence="4">Enoyl-CoA hydratase-related protein</fullName>
    </submittedName>
</protein>
<gene>
    <name evidence="4" type="ORF">RND15_32370</name>
</gene>
<dbReference type="PANTHER" id="PTHR43459">
    <property type="entry name" value="ENOYL-COA HYDRATASE"/>
    <property type="match status" value="1"/>
</dbReference>
<accession>A0ABU2XRB3</accession>
<dbReference type="InterPro" id="IPR029045">
    <property type="entry name" value="ClpP/crotonase-like_dom_sf"/>
</dbReference>
<comment type="caution">
    <text evidence="4">The sequence shown here is derived from an EMBL/GenBank/DDBJ whole genome shotgun (WGS) entry which is preliminary data.</text>
</comment>
<organism evidence="4 5">
    <name type="scientific">Streptomyces lonegramiae</name>
    <dbReference type="NCBI Taxonomy" id="3075524"/>
    <lineage>
        <taxon>Bacteria</taxon>
        <taxon>Bacillati</taxon>
        <taxon>Actinomycetota</taxon>
        <taxon>Actinomycetes</taxon>
        <taxon>Kitasatosporales</taxon>
        <taxon>Streptomycetaceae</taxon>
        <taxon>Streptomyces</taxon>
    </lineage>
</organism>
<dbReference type="SUPFAM" id="SSF52096">
    <property type="entry name" value="ClpP/crotonase"/>
    <property type="match status" value="1"/>
</dbReference>
<dbReference type="EMBL" id="JAVRFD010000019">
    <property type="protein sequence ID" value="MDT0547363.1"/>
    <property type="molecule type" value="Genomic_DNA"/>
</dbReference>
<comment type="similarity">
    <text evidence="1 2">Belongs to the enoyl-CoA hydratase/isomerase family.</text>
</comment>
<name>A0ABU2XRB3_9ACTN</name>
<dbReference type="Proteomes" id="UP001180754">
    <property type="component" value="Unassembled WGS sequence"/>
</dbReference>
<sequence>MNHAAAPPLLLTRPRPGVVVAALNRPHRMNALTEETFRALSELCAGLREDSSARVLVLTGAGEDFCAGYDIDEVGRIAALPPAELLALLERQGAAVTALRDLPQPVVAAVDGAAVGAGLSLALAADVRVLTSRARLRASFVRMGLSGGDMGASWLLPRIAGYGYASELMLTGRPVDADEALARGLASRVTDPAELPAAALALAERIAANSPVALALTKRILQSNTDAPSLAVALEREASTQVVAAGSPEVQEAVAAFRGRRAPAPAAPEPPTEPSTNTKEELR</sequence>
<dbReference type="InterPro" id="IPR018376">
    <property type="entry name" value="Enoyl-CoA_hyd/isom_CS"/>
</dbReference>
<evidence type="ECO:0000256" key="2">
    <source>
        <dbReference type="RuleBase" id="RU003707"/>
    </source>
</evidence>
<dbReference type="InterPro" id="IPR001753">
    <property type="entry name" value="Enoyl-CoA_hydra/iso"/>
</dbReference>
<evidence type="ECO:0000313" key="4">
    <source>
        <dbReference type="EMBL" id="MDT0547363.1"/>
    </source>
</evidence>
<dbReference type="InterPro" id="IPR014748">
    <property type="entry name" value="Enoyl-CoA_hydra_C"/>
</dbReference>
<reference evidence="4" key="1">
    <citation type="submission" date="2024-05" db="EMBL/GenBank/DDBJ databases">
        <title>30 novel species of actinomycetes from the DSMZ collection.</title>
        <authorList>
            <person name="Nouioui I."/>
        </authorList>
    </citation>
    <scope>NUCLEOTIDE SEQUENCE</scope>
    <source>
        <strain evidence="4">DSM 41529</strain>
    </source>
</reference>